<gene>
    <name evidence="5" type="ORF">scyTo_0002318</name>
</gene>
<dbReference type="InterPro" id="IPR036179">
    <property type="entry name" value="Ig-like_dom_sf"/>
</dbReference>
<evidence type="ECO:0000259" key="4">
    <source>
        <dbReference type="PROSITE" id="PS50835"/>
    </source>
</evidence>
<dbReference type="STRING" id="75743.A0A401PIV1"/>
<proteinExistence type="predicted"/>
<keyword evidence="6" id="KW-1185">Reference proteome</keyword>
<dbReference type="PANTHER" id="PTHR16675">
    <property type="entry name" value="MHC CLASS I-RELATED"/>
    <property type="match status" value="1"/>
</dbReference>
<dbReference type="SUPFAM" id="SSF54452">
    <property type="entry name" value="MHC antigen-recognition domain"/>
    <property type="match status" value="1"/>
</dbReference>
<name>A0A401PIV1_SCYTO</name>
<dbReference type="InterPro" id="IPR007110">
    <property type="entry name" value="Ig-like_dom"/>
</dbReference>
<dbReference type="InterPro" id="IPR050208">
    <property type="entry name" value="MHC_class-I_related"/>
</dbReference>
<keyword evidence="1" id="KW-0325">Glycoprotein</keyword>
<dbReference type="EMBL" id="BFAA01000576">
    <property type="protein sequence ID" value="GCB73049.1"/>
    <property type="molecule type" value="Genomic_DNA"/>
</dbReference>
<dbReference type="OrthoDB" id="8936120at2759"/>
<sequence>MAGGARGVFLARLLCFYRLQTALAASHSLLYQYILNHGVADLPEYSVMGVLDGCEADYYDKNMNTTVPRQTWMAEAFDQHYWGECTITAAGFHGLIKGQLDRWLQKENQTASTHFVQGLFGCELNGTKPSGWILKLAYDGIYVLSFDKNTLVWTAHQPIAQEMKEKWNRETKMNLYFKSLLEKDCVNLWWTYYAVGNTSLIRKVIPEVSVSARDGSGWCLQCTVRGFYPQSIDVTWLKNGEHVPETRSTGLLPNEDGTYQLTTVLQFDPYDGKQYSCHIEHSSLPDGKTVPWEGKMKKDRHVGLIVAGVVVSLAIIILIYLKWRRQRDYNTV</sequence>
<dbReference type="Gene3D" id="3.30.500.10">
    <property type="entry name" value="MHC class I-like antigen recognition-like"/>
    <property type="match status" value="1"/>
</dbReference>
<dbReference type="GO" id="GO:0006955">
    <property type="term" value="P:immune response"/>
    <property type="evidence" value="ECO:0007669"/>
    <property type="project" value="TreeGrafter"/>
</dbReference>
<organism evidence="5 6">
    <name type="scientific">Scyliorhinus torazame</name>
    <name type="common">Cloudy catshark</name>
    <name type="synonym">Catulus torazame</name>
    <dbReference type="NCBI Taxonomy" id="75743"/>
    <lineage>
        <taxon>Eukaryota</taxon>
        <taxon>Metazoa</taxon>
        <taxon>Chordata</taxon>
        <taxon>Craniata</taxon>
        <taxon>Vertebrata</taxon>
        <taxon>Chondrichthyes</taxon>
        <taxon>Elasmobranchii</taxon>
        <taxon>Galeomorphii</taxon>
        <taxon>Galeoidea</taxon>
        <taxon>Carcharhiniformes</taxon>
        <taxon>Scyliorhinidae</taxon>
        <taxon>Scyliorhinus</taxon>
    </lineage>
</organism>
<dbReference type="PROSITE" id="PS50835">
    <property type="entry name" value="IG_LIKE"/>
    <property type="match status" value="1"/>
</dbReference>
<dbReference type="Pfam" id="PF00129">
    <property type="entry name" value="MHC_I"/>
    <property type="match status" value="1"/>
</dbReference>
<keyword evidence="3" id="KW-0732">Signal</keyword>
<dbReference type="PANTHER" id="PTHR16675:SF235">
    <property type="entry name" value="SHKT DOMAIN-CONTAINING PROTEIN"/>
    <property type="match status" value="1"/>
</dbReference>
<dbReference type="InterPro" id="IPR013783">
    <property type="entry name" value="Ig-like_fold"/>
</dbReference>
<dbReference type="Pfam" id="PF07654">
    <property type="entry name" value="C1-set"/>
    <property type="match status" value="1"/>
</dbReference>
<dbReference type="Gene3D" id="2.60.40.10">
    <property type="entry name" value="Immunoglobulins"/>
    <property type="match status" value="1"/>
</dbReference>
<dbReference type="SMART" id="SM00407">
    <property type="entry name" value="IGc1"/>
    <property type="match status" value="1"/>
</dbReference>
<dbReference type="InterPro" id="IPR011162">
    <property type="entry name" value="MHC_I/II-like_Ag-recog"/>
</dbReference>
<reference evidence="5 6" key="1">
    <citation type="journal article" date="2018" name="Nat. Ecol. Evol.">
        <title>Shark genomes provide insights into elasmobranch evolution and the origin of vertebrates.</title>
        <authorList>
            <person name="Hara Y"/>
            <person name="Yamaguchi K"/>
            <person name="Onimaru K"/>
            <person name="Kadota M"/>
            <person name="Koyanagi M"/>
            <person name="Keeley SD"/>
            <person name="Tatsumi K"/>
            <person name="Tanaka K"/>
            <person name="Motone F"/>
            <person name="Kageyama Y"/>
            <person name="Nozu R"/>
            <person name="Adachi N"/>
            <person name="Nishimura O"/>
            <person name="Nakagawa R"/>
            <person name="Tanegashima C"/>
            <person name="Kiyatake I"/>
            <person name="Matsumoto R"/>
            <person name="Murakumo K"/>
            <person name="Nishida K"/>
            <person name="Terakita A"/>
            <person name="Kuratani S"/>
            <person name="Sato K"/>
            <person name="Hyodo S Kuraku.S."/>
        </authorList>
    </citation>
    <scope>NUCLEOTIDE SEQUENCE [LARGE SCALE GENOMIC DNA]</scope>
</reference>
<feature type="domain" description="Ig-like" evidence="4">
    <location>
        <begin position="206"/>
        <end position="291"/>
    </location>
</feature>
<dbReference type="InterPro" id="IPR011161">
    <property type="entry name" value="MHC_I-like_Ag-recog"/>
</dbReference>
<feature type="transmembrane region" description="Helical" evidence="2">
    <location>
        <begin position="302"/>
        <end position="321"/>
    </location>
</feature>
<dbReference type="GO" id="GO:0005615">
    <property type="term" value="C:extracellular space"/>
    <property type="evidence" value="ECO:0007669"/>
    <property type="project" value="TreeGrafter"/>
</dbReference>
<dbReference type="InterPro" id="IPR003597">
    <property type="entry name" value="Ig_C1-set"/>
</dbReference>
<feature type="signal peptide" evidence="3">
    <location>
        <begin position="1"/>
        <end position="24"/>
    </location>
</feature>
<evidence type="ECO:0000256" key="3">
    <source>
        <dbReference type="SAM" id="SignalP"/>
    </source>
</evidence>
<dbReference type="Proteomes" id="UP000288216">
    <property type="component" value="Unassembled WGS sequence"/>
</dbReference>
<dbReference type="OMA" id="EHNELET"/>
<keyword evidence="2" id="KW-1133">Transmembrane helix</keyword>
<dbReference type="AlphaFoldDB" id="A0A401PIV1"/>
<feature type="chain" id="PRO_5019400233" description="Ig-like domain-containing protein" evidence="3">
    <location>
        <begin position="25"/>
        <end position="332"/>
    </location>
</feature>
<protein>
    <recommendedName>
        <fullName evidence="4">Ig-like domain-containing protein</fullName>
    </recommendedName>
</protein>
<comment type="caution">
    <text evidence="5">The sequence shown here is derived from an EMBL/GenBank/DDBJ whole genome shotgun (WGS) entry which is preliminary data.</text>
</comment>
<keyword evidence="2" id="KW-0812">Transmembrane</keyword>
<accession>A0A401PIV1</accession>
<dbReference type="GO" id="GO:0009897">
    <property type="term" value="C:external side of plasma membrane"/>
    <property type="evidence" value="ECO:0007669"/>
    <property type="project" value="TreeGrafter"/>
</dbReference>
<keyword evidence="2" id="KW-0472">Membrane</keyword>
<dbReference type="SUPFAM" id="SSF48726">
    <property type="entry name" value="Immunoglobulin"/>
    <property type="match status" value="1"/>
</dbReference>
<evidence type="ECO:0000256" key="1">
    <source>
        <dbReference type="ARBA" id="ARBA00023180"/>
    </source>
</evidence>
<dbReference type="InterPro" id="IPR037055">
    <property type="entry name" value="MHC_I-like_Ag-recog_sf"/>
</dbReference>
<evidence type="ECO:0000313" key="5">
    <source>
        <dbReference type="EMBL" id="GCB73049.1"/>
    </source>
</evidence>
<evidence type="ECO:0000256" key="2">
    <source>
        <dbReference type="SAM" id="Phobius"/>
    </source>
</evidence>
<evidence type="ECO:0000313" key="6">
    <source>
        <dbReference type="Proteomes" id="UP000288216"/>
    </source>
</evidence>